<dbReference type="SUPFAM" id="SSF56601">
    <property type="entry name" value="beta-lactamase/transpeptidase-like"/>
    <property type="match status" value="1"/>
</dbReference>
<evidence type="ECO:0000259" key="1">
    <source>
        <dbReference type="Pfam" id="PF00144"/>
    </source>
</evidence>
<evidence type="ECO:0000313" key="2">
    <source>
        <dbReference type="EMBL" id="ACV25519.1"/>
    </source>
</evidence>
<gene>
    <name evidence="2" type="ordered locus">Kkor_0098</name>
</gene>
<dbReference type="STRING" id="523791.Kkor_0098"/>
<dbReference type="eggNOG" id="COG1680">
    <property type="taxonomic scope" value="Bacteria"/>
</dbReference>
<dbReference type="Pfam" id="PF00144">
    <property type="entry name" value="Beta-lactamase"/>
    <property type="match status" value="1"/>
</dbReference>
<dbReference type="PANTHER" id="PTHR46825">
    <property type="entry name" value="D-ALANYL-D-ALANINE-CARBOXYPEPTIDASE/ENDOPEPTIDASE AMPH"/>
    <property type="match status" value="1"/>
</dbReference>
<dbReference type="InterPro" id="IPR012338">
    <property type="entry name" value="Beta-lactam/transpept-like"/>
</dbReference>
<dbReference type="EMBL" id="CP001707">
    <property type="protein sequence ID" value="ACV25519.1"/>
    <property type="molecule type" value="Genomic_DNA"/>
</dbReference>
<evidence type="ECO:0000313" key="3">
    <source>
        <dbReference type="Proteomes" id="UP000001231"/>
    </source>
</evidence>
<dbReference type="KEGG" id="kko:Kkor_0098"/>
<dbReference type="OrthoDB" id="9799367at2"/>
<protein>
    <submittedName>
        <fullName evidence="2">Beta-lactamase</fullName>
    </submittedName>
</protein>
<accession>C7R688</accession>
<name>C7R688_KANKD</name>
<feature type="domain" description="Beta-lactamase-related" evidence="1">
    <location>
        <begin position="62"/>
        <end position="381"/>
    </location>
</feature>
<proteinExistence type="predicted"/>
<dbReference type="Proteomes" id="UP000001231">
    <property type="component" value="Chromosome"/>
</dbReference>
<dbReference type="InterPro" id="IPR050491">
    <property type="entry name" value="AmpC-like"/>
</dbReference>
<dbReference type="InterPro" id="IPR001466">
    <property type="entry name" value="Beta-lactam-related"/>
</dbReference>
<dbReference type="PANTHER" id="PTHR46825:SF9">
    <property type="entry name" value="BETA-LACTAMASE-RELATED DOMAIN-CONTAINING PROTEIN"/>
    <property type="match status" value="1"/>
</dbReference>
<dbReference type="AlphaFoldDB" id="C7R688"/>
<dbReference type="RefSeq" id="WP_012800034.1">
    <property type="nucleotide sequence ID" value="NC_013166.1"/>
</dbReference>
<dbReference type="Gene3D" id="3.40.710.10">
    <property type="entry name" value="DD-peptidase/beta-lactamase superfamily"/>
    <property type="match status" value="1"/>
</dbReference>
<sequence>MKRVEQLVAILTCSIIVITASGKEVGNDQDLSISAIDRIEKNLLPNHYLDGHVTPKSIPQVMLEEKIPGVSIVFIDDGKIAWCKAYGYADLEKAKLVTSETVFTGASLSKPIAAVTALRLVDKGLVSLDEDINHKLEGWTIHESDYTKDKKVTLRHLIGHTAGVKNFVYGSYDEGQAIPTTVQILEGTSPSINPSAEMMAVPGEQYKYSNPGYTIIELLIEDITGKGFEEVVEEGVLSRANMKDSSFVQPAPQYLMKRKATGYSNELKAYPYRLFPFQAAGGIWTTPQDLAKFMIALMDDYHEKNNTLVSKKIADQIFAKDKARLGFTKKYNEESGDLVFDHWGSNEGFTSYMVGSLGDKQGLVIMTNSDNGFGLMAAISRAVAQEYDWDLHKPRVYKATSIEENKLEAFAGKFGDGKDDGEVNQFTIIDDVLNLSLKESKAAQELVPIGDNIFIAPSQYVTYEFLKGKDGSIKWVRVTHESGWNYDLIKYQ</sequence>
<keyword evidence="3" id="KW-1185">Reference proteome</keyword>
<dbReference type="HOGENOM" id="CLU_020027_8_2_6"/>
<organism evidence="2 3">
    <name type="scientific">Kangiella koreensis (strain DSM 16069 / JCM 12317 / KCTC 12182 / SW-125)</name>
    <dbReference type="NCBI Taxonomy" id="523791"/>
    <lineage>
        <taxon>Bacteria</taxon>
        <taxon>Pseudomonadati</taxon>
        <taxon>Pseudomonadota</taxon>
        <taxon>Gammaproteobacteria</taxon>
        <taxon>Kangiellales</taxon>
        <taxon>Kangiellaceae</taxon>
        <taxon>Kangiella</taxon>
    </lineage>
</organism>
<reference evidence="2 3" key="1">
    <citation type="journal article" date="2009" name="Stand. Genomic Sci.">
        <title>Complete genome sequence of Kangiella koreensis type strain (SW-125).</title>
        <authorList>
            <person name="Han C."/>
            <person name="Sikorski J."/>
            <person name="Lapidus A."/>
            <person name="Nolan M."/>
            <person name="Glavina Del Rio T."/>
            <person name="Tice H."/>
            <person name="Cheng J.F."/>
            <person name="Lucas S."/>
            <person name="Chen F."/>
            <person name="Copeland A."/>
            <person name="Ivanova N."/>
            <person name="Mavromatis K."/>
            <person name="Ovchinnikova G."/>
            <person name="Pati A."/>
            <person name="Bruce D."/>
            <person name="Goodwin L."/>
            <person name="Pitluck S."/>
            <person name="Chen A."/>
            <person name="Palaniappan K."/>
            <person name="Land M."/>
            <person name="Hauser L."/>
            <person name="Chang Y.J."/>
            <person name="Jeffries C.D."/>
            <person name="Chain P."/>
            <person name="Saunders E."/>
            <person name="Brettin T."/>
            <person name="Goker M."/>
            <person name="Tindall B.J."/>
            <person name="Bristow J."/>
            <person name="Eisen J.A."/>
            <person name="Markowitz V."/>
            <person name="Hugenholtz P."/>
            <person name="Kyrpides N.C."/>
            <person name="Klenk H.P."/>
            <person name="Detter J.C."/>
        </authorList>
    </citation>
    <scope>NUCLEOTIDE SEQUENCE [LARGE SCALE GENOMIC DNA]</scope>
    <source>
        <strain evidence="3">DSM 16069 / KCTC 12182 / SW-125</strain>
    </source>
</reference>
<dbReference type="InParanoid" id="C7R688"/>